<dbReference type="AlphaFoldDB" id="A0A061D5J0"/>
<dbReference type="RefSeq" id="XP_012768177.1">
    <property type="nucleotide sequence ID" value="XM_012912723.1"/>
</dbReference>
<accession>A0A061D5J0</accession>
<dbReference type="KEGG" id="bbig:BBBOND_0211380"/>
<name>A0A061D5J0_BABBI</name>
<proteinExistence type="predicted"/>
<evidence type="ECO:0000313" key="2">
    <source>
        <dbReference type="Proteomes" id="UP000033188"/>
    </source>
</evidence>
<keyword evidence="2" id="KW-1185">Reference proteome</keyword>
<dbReference type="GeneID" id="24564532"/>
<protein>
    <submittedName>
        <fullName evidence="1">Uncharacterized protein</fullName>
    </submittedName>
</protein>
<dbReference type="Proteomes" id="UP000033188">
    <property type="component" value="Chromosome 2"/>
</dbReference>
<reference evidence="2" key="1">
    <citation type="submission" date="2014-06" db="EMBL/GenBank/DDBJ databases">
        <authorList>
            <person name="Aslett M."/>
            <person name="De Silva N."/>
        </authorList>
    </citation>
    <scope>NUCLEOTIDE SEQUENCE [LARGE SCALE GENOMIC DNA]</scope>
    <source>
        <strain evidence="2">Bond</strain>
    </source>
</reference>
<organism evidence="1 2">
    <name type="scientific">Babesia bigemina</name>
    <dbReference type="NCBI Taxonomy" id="5866"/>
    <lineage>
        <taxon>Eukaryota</taxon>
        <taxon>Sar</taxon>
        <taxon>Alveolata</taxon>
        <taxon>Apicomplexa</taxon>
        <taxon>Aconoidasida</taxon>
        <taxon>Piroplasmida</taxon>
        <taxon>Babesiidae</taxon>
        <taxon>Babesia</taxon>
    </lineage>
</organism>
<gene>
    <name evidence="1" type="ORF">BBBOND_0211380</name>
</gene>
<evidence type="ECO:0000313" key="1">
    <source>
        <dbReference type="EMBL" id="CDR95991.1"/>
    </source>
</evidence>
<dbReference type="VEuPathDB" id="PiroplasmaDB:BBBOND_0211380"/>
<sequence length="66" mass="7397">MWVSKAMNGHVQLNDVGIERSKVATSILVADVEFRPSNIAHCIPYHEHNEVFCYKNPTTSNIIGDV</sequence>
<dbReference type="EMBL" id="LK391708">
    <property type="protein sequence ID" value="CDR95991.1"/>
    <property type="molecule type" value="Genomic_DNA"/>
</dbReference>